<gene>
    <name evidence="1" type="ORF">L249_7638</name>
</gene>
<dbReference type="AlphaFoldDB" id="A0A367LB65"/>
<evidence type="ECO:0000313" key="2">
    <source>
        <dbReference type="Proteomes" id="UP000253664"/>
    </source>
</evidence>
<name>A0A367LB65_9HYPO</name>
<accession>A0A367LB65</accession>
<evidence type="ECO:0000313" key="1">
    <source>
        <dbReference type="EMBL" id="RCI11482.1"/>
    </source>
</evidence>
<reference evidence="1 2" key="1">
    <citation type="journal article" date="2015" name="BMC Genomics">
        <title>Insights from the genome of Ophiocordyceps polyrhachis-furcata to pathogenicity and host specificity in insect fungi.</title>
        <authorList>
            <person name="Wichadakul D."/>
            <person name="Kobmoo N."/>
            <person name="Ingsriswang S."/>
            <person name="Tangphatsornruang S."/>
            <person name="Chantasingh D."/>
            <person name="Luangsa-ard J.J."/>
            <person name="Eurwilaichitr L."/>
        </authorList>
    </citation>
    <scope>NUCLEOTIDE SEQUENCE [LARGE SCALE GENOMIC DNA]</scope>
    <source>
        <strain evidence="1 2">BCC 54312</strain>
    </source>
</reference>
<proteinExistence type="predicted"/>
<protein>
    <submittedName>
        <fullName evidence="1">Uncharacterized protein</fullName>
    </submittedName>
</protein>
<dbReference type="EMBL" id="LKCN02000010">
    <property type="protein sequence ID" value="RCI11482.1"/>
    <property type="molecule type" value="Genomic_DNA"/>
</dbReference>
<keyword evidence="2" id="KW-1185">Reference proteome</keyword>
<sequence>MPSSDNAFPPRSKTFSYSSANKTRIILCCVTRGDCAFLPALRLKRTAISTPAAASAFATASRSPVLPLLWT</sequence>
<organism evidence="1 2">
    <name type="scientific">Ophiocordyceps polyrhachis-furcata BCC 54312</name>
    <dbReference type="NCBI Taxonomy" id="1330021"/>
    <lineage>
        <taxon>Eukaryota</taxon>
        <taxon>Fungi</taxon>
        <taxon>Dikarya</taxon>
        <taxon>Ascomycota</taxon>
        <taxon>Pezizomycotina</taxon>
        <taxon>Sordariomycetes</taxon>
        <taxon>Hypocreomycetidae</taxon>
        <taxon>Hypocreales</taxon>
        <taxon>Ophiocordycipitaceae</taxon>
        <taxon>Ophiocordyceps</taxon>
    </lineage>
</organism>
<comment type="caution">
    <text evidence="1">The sequence shown here is derived from an EMBL/GenBank/DDBJ whole genome shotgun (WGS) entry which is preliminary data.</text>
</comment>
<dbReference type="Proteomes" id="UP000253664">
    <property type="component" value="Unassembled WGS sequence"/>
</dbReference>